<keyword evidence="2" id="KW-1185">Reference proteome</keyword>
<sequence>MLESLLPYYERELGFLRELSGEFARRYPKIAGRLQMENDQCEDPHAERLIESFALLASRIHKKLDDEYPEISSSFLDMLYPHYLRPIPASTIVQFACDPVRPEIAQRYRIEREETVTAPAIQGVTCKFRSCYPVDLYPLSLSAARIELTGSSPYLRRQAPDATAVLTLELTTHGNLQINQIGLESLRFFLDGEPALMHLLYELLLGHALRVRVGNGSDDPRFIRELPAASIQPVGFGRDEGLLEYDERSFLGYRLLTEYFSCPEKFLFVDFTQLQKAAAHLSGEKLVIQCLLDTYPDSERHARLLNSLNINNLKMGCTPIVNLFVQPGEPIRVTHQKESYPVQTDARKPLAYEVIQVRKVMRVEKNEAQENCQEVLPFYALRHGSERNPPRFYWHASRENSPRRDDKGTDIRLHLVDLNFSPVRPAAEVLSLDLLCSNRDWPEQIPFGGNQAGAHLDFSLPGHAVVKRVKLLRKPGPSLRSPLKRGLQWRLISHLSLNYLSIVDSGREALQEMLTLYNLTDSPVNTRQIQGIHAISSQPAVTRVAGRDFTGFVRGTEITLTLDEDYYVGTGIYLFASVLERFFALYCAPNSFTRLRVRALQRNEEIAAWPARAGESLVI</sequence>
<reference evidence="2" key="1">
    <citation type="submission" date="2016-10" db="EMBL/GenBank/DDBJ databases">
        <authorList>
            <person name="Varghese N."/>
            <person name="Submissions S."/>
        </authorList>
    </citation>
    <scope>NUCLEOTIDE SEQUENCE [LARGE SCALE GENOMIC DNA]</scope>
    <source>
        <strain evidence="2">DSM 6150</strain>
    </source>
</reference>
<dbReference type="NCBIfam" id="TIGR03359">
    <property type="entry name" value="VI_chp_6"/>
    <property type="match status" value="1"/>
</dbReference>
<dbReference type="Proteomes" id="UP000242869">
    <property type="component" value="Unassembled WGS sequence"/>
</dbReference>
<dbReference type="PANTHER" id="PTHR35370:SF1">
    <property type="entry name" value="TYPE VI SECRETION SYSTEM COMPONENT TSSF1"/>
    <property type="match status" value="1"/>
</dbReference>
<dbReference type="Pfam" id="PF05947">
    <property type="entry name" value="T6SS_TssF"/>
    <property type="match status" value="1"/>
</dbReference>
<organism evidence="1 2">
    <name type="scientific">Formivibrio citricus</name>
    <dbReference type="NCBI Taxonomy" id="83765"/>
    <lineage>
        <taxon>Bacteria</taxon>
        <taxon>Pseudomonadati</taxon>
        <taxon>Pseudomonadota</taxon>
        <taxon>Betaproteobacteria</taxon>
        <taxon>Neisseriales</taxon>
        <taxon>Chitinibacteraceae</taxon>
        <taxon>Formivibrio</taxon>
    </lineage>
</organism>
<dbReference type="InterPro" id="IPR010272">
    <property type="entry name" value="T6SS_TssF"/>
</dbReference>
<dbReference type="PIRSF" id="PIRSF028304">
    <property type="entry name" value="UCP028304"/>
    <property type="match status" value="1"/>
</dbReference>
<proteinExistence type="predicted"/>
<evidence type="ECO:0000313" key="2">
    <source>
        <dbReference type="Proteomes" id="UP000242869"/>
    </source>
</evidence>
<dbReference type="OrthoDB" id="9763676at2"/>
<dbReference type="STRING" id="83765.SAMN05660284_00684"/>
<dbReference type="EMBL" id="FOVE01000004">
    <property type="protein sequence ID" value="SFN16021.1"/>
    <property type="molecule type" value="Genomic_DNA"/>
</dbReference>
<accession>A0A1I4WQE0</accession>
<name>A0A1I4WQE0_9NEIS</name>
<dbReference type="AlphaFoldDB" id="A0A1I4WQE0"/>
<gene>
    <name evidence="1" type="ORF">SAMN05660284_00684</name>
</gene>
<protein>
    <submittedName>
        <fullName evidence="1">Type VI secretion system protein ImpG</fullName>
    </submittedName>
</protein>
<evidence type="ECO:0000313" key="1">
    <source>
        <dbReference type="EMBL" id="SFN16021.1"/>
    </source>
</evidence>
<dbReference type="PANTHER" id="PTHR35370">
    <property type="entry name" value="CYTOPLASMIC PROTEIN-RELATED-RELATED"/>
    <property type="match status" value="1"/>
</dbReference>
<dbReference type="RefSeq" id="WP_091191419.1">
    <property type="nucleotide sequence ID" value="NZ_FOVE01000004.1"/>
</dbReference>